<dbReference type="OrthoDB" id="1033810at2"/>
<dbReference type="RefSeq" id="WP_024996441.1">
    <property type="nucleotide sequence ID" value="NZ_ATZI01000007.1"/>
</dbReference>
<dbReference type="InterPro" id="IPR027417">
    <property type="entry name" value="P-loop_NTPase"/>
</dbReference>
<evidence type="ECO:0000259" key="1">
    <source>
        <dbReference type="PROSITE" id="PS50052"/>
    </source>
</evidence>
<proteinExistence type="predicted"/>
<reference evidence="2 3" key="1">
    <citation type="journal article" date="2015" name="Microbes Environ.">
        <title>Distribution and evolution of nitrogen fixation genes in the phylum bacteroidetes.</title>
        <authorList>
            <person name="Inoue J."/>
            <person name="Oshima K."/>
            <person name="Suda W."/>
            <person name="Sakamoto M."/>
            <person name="Iino T."/>
            <person name="Noda S."/>
            <person name="Hongoh Y."/>
            <person name="Hattori M."/>
            <person name="Ohkuma M."/>
        </authorList>
    </citation>
    <scope>NUCLEOTIDE SEQUENCE [LARGE SCALE GENOMIC DNA]</scope>
    <source>
        <strain evidence="2 3">JCM 15093</strain>
    </source>
</reference>
<dbReference type="eggNOG" id="COG0194">
    <property type="taxonomic scope" value="Bacteria"/>
</dbReference>
<dbReference type="InterPro" id="IPR008145">
    <property type="entry name" value="GK/Ca_channel_bsu"/>
</dbReference>
<comment type="caution">
    <text evidence="2">The sequence shown here is derived from an EMBL/GenBank/DDBJ whole genome shotgun (WGS) entry which is preliminary data.</text>
</comment>
<accession>A0A069D2G0</accession>
<dbReference type="Proteomes" id="UP000027601">
    <property type="component" value="Unassembled WGS sequence"/>
</dbReference>
<sequence>MKPTIIAIVGASGSGKTYLSKLLQNELNVFLIVSYTTRPAREGEIEGIDHYYISNTHRFSYSQMLSYTRFAEYEYFALEDQVPPQKHCAYVVDERGLKYLKETKSHKFNIISIRVESTTDALIQRGIAPDRIKRDDDRTPLPLDYYDYVIENNGTLEEFEHKIRETYIKIQQWQHLK</sequence>
<feature type="domain" description="Guanylate kinase-like" evidence="1">
    <location>
        <begin position="3"/>
        <end position="171"/>
    </location>
</feature>
<protein>
    <recommendedName>
        <fullName evidence="1">Guanylate kinase-like domain-containing protein</fullName>
    </recommendedName>
</protein>
<organism evidence="2 3">
    <name type="scientific">Bacteroides graminisolvens DSM 19988 = JCM 15093</name>
    <dbReference type="NCBI Taxonomy" id="1121097"/>
    <lineage>
        <taxon>Bacteria</taxon>
        <taxon>Pseudomonadati</taxon>
        <taxon>Bacteroidota</taxon>
        <taxon>Bacteroidia</taxon>
        <taxon>Bacteroidales</taxon>
        <taxon>Bacteroidaceae</taxon>
        <taxon>Bacteroides</taxon>
    </lineage>
</organism>
<name>A0A069D2G0_9BACE</name>
<keyword evidence="3" id="KW-1185">Reference proteome</keyword>
<gene>
    <name evidence="2" type="ORF">JCM15093_1749</name>
</gene>
<dbReference type="STRING" id="1121097.GCA_000428125_02006"/>
<dbReference type="PROSITE" id="PS50052">
    <property type="entry name" value="GUANYLATE_KINASE_2"/>
    <property type="match status" value="1"/>
</dbReference>
<dbReference type="SUPFAM" id="SSF52540">
    <property type="entry name" value="P-loop containing nucleoside triphosphate hydrolases"/>
    <property type="match status" value="1"/>
</dbReference>
<dbReference type="SMART" id="SM00072">
    <property type="entry name" value="GuKc"/>
    <property type="match status" value="1"/>
</dbReference>
<dbReference type="Gene3D" id="3.40.50.300">
    <property type="entry name" value="P-loop containing nucleotide triphosphate hydrolases"/>
    <property type="match status" value="1"/>
</dbReference>
<dbReference type="EMBL" id="BAJS01000008">
    <property type="protein sequence ID" value="GAK36577.1"/>
    <property type="molecule type" value="Genomic_DNA"/>
</dbReference>
<evidence type="ECO:0000313" key="2">
    <source>
        <dbReference type="EMBL" id="GAK36577.1"/>
    </source>
</evidence>
<evidence type="ECO:0000313" key="3">
    <source>
        <dbReference type="Proteomes" id="UP000027601"/>
    </source>
</evidence>
<dbReference type="Pfam" id="PF00625">
    <property type="entry name" value="Guanylate_kin"/>
    <property type="match status" value="1"/>
</dbReference>
<dbReference type="AlphaFoldDB" id="A0A069D2G0"/>
<dbReference type="InterPro" id="IPR008144">
    <property type="entry name" value="Guanylate_kin-like_dom"/>
</dbReference>